<evidence type="ECO:0000256" key="1">
    <source>
        <dbReference type="SAM" id="SignalP"/>
    </source>
</evidence>
<name>A0A0G4HK42_9ALVE</name>
<feature type="signal peptide" evidence="1">
    <location>
        <begin position="1"/>
        <end position="33"/>
    </location>
</feature>
<evidence type="ECO:0000313" key="2">
    <source>
        <dbReference type="EMBL" id="CEM44427.1"/>
    </source>
</evidence>
<reference evidence="2" key="1">
    <citation type="submission" date="2014-11" db="EMBL/GenBank/DDBJ databases">
        <authorList>
            <person name="Otto D Thomas"/>
            <person name="Naeem Raeece"/>
        </authorList>
    </citation>
    <scope>NUCLEOTIDE SEQUENCE</scope>
</reference>
<accession>A0A0G4HK42</accession>
<protein>
    <recommendedName>
        <fullName evidence="3">Transmembrane protein</fullName>
    </recommendedName>
</protein>
<proteinExistence type="predicted"/>
<dbReference type="AlphaFoldDB" id="A0A0G4HK42"/>
<organism evidence="2">
    <name type="scientific">Chromera velia CCMP2878</name>
    <dbReference type="NCBI Taxonomy" id="1169474"/>
    <lineage>
        <taxon>Eukaryota</taxon>
        <taxon>Sar</taxon>
        <taxon>Alveolata</taxon>
        <taxon>Colpodellida</taxon>
        <taxon>Chromeraceae</taxon>
        <taxon>Chromera</taxon>
    </lineage>
</organism>
<evidence type="ECO:0008006" key="3">
    <source>
        <dbReference type="Google" id="ProtNLM"/>
    </source>
</evidence>
<gene>
    <name evidence="2" type="ORF">Cvel_7164</name>
</gene>
<dbReference type="EMBL" id="CDMZ01002926">
    <property type="protein sequence ID" value="CEM44427.1"/>
    <property type="molecule type" value="Genomic_DNA"/>
</dbReference>
<keyword evidence="1" id="KW-0732">Signal</keyword>
<sequence>MSCTAAFASLFRLVSLCALCSLGFCFLVPGVSGKDSTVRGLRSLRPVTFASRPVGGLGSLRTGPSAWPLRKEAQAVEPACRLLLVSGGGEGETSLGSYSMNATAVASVEDTDGAPLSGGMKGRAKRDPKVQAALASLNLEDDINEEFLEDKEGVPAFYRAMRKADELQAAGWTPKEGDVDLKAIKRGIQEDAKKAKQFKKDVERFLVETPRWKLLSYAAILSVFLREEGRGDVEDLASEEFFRCWWPYNSEPVQVACINLGSP</sequence>
<dbReference type="VEuPathDB" id="CryptoDB:Cvel_7164"/>
<feature type="chain" id="PRO_5005191545" description="Transmembrane protein" evidence="1">
    <location>
        <begin position="34"/>
        <end position="263"/>
    </location>
</feature>